<feature type="transmembrane region" description="Helical" evidence="7">
    <location>
        <begin position="290"/>
        <end position="312"/>
    </location>
</feature>
<protein>
    <recommendedName>
        <fullName evidence="12">ABC transporter permease</fullName>
    </recommendedName>
</protein>
<comment type="subcellular location">
    <subcellularLocation>
        <location evidence="1">Cell membrane</location>
        <topology evidence="1">Multi-pass membrane protein</topology>
    </subcellularLocation>
</comment>
<dbReference type="Pfam" id="PF02687">
    <property type="entry name" value="FtsX"/>
    <property type="match status" value="2"/>
</dbReference>
<accession>A0A2U3QE13</accession>
<proteinExistence type="inferred from homology"/>
<sequence length="842" mass="93157">MTLTELIKVMVLKNMKREKFLTVLSVIGVALGIGLFTGVKAASDKAISSFEADIRGTNPYTNFEILDTAGTDFQEEIYRTVRKIAQNSFPVLKVEGYLPEIKSAIDIQGIDLIRTAGFLKLSPGRGSSFENYFRGLNSAIITRAFASSHSLKRGDIARAFVYDKEFSLRVSDIVDDASLPSNIFLMDLGNFQEYFGKTGYLTRIDAEADETTVSEIKKILPPSLSIGKKEAAIRNQKSLIKSFRYNLQFVSLIAILVGIFLLYNTIFISVVKRRTEIGILRGLGASKKTVVLIFMIQGLILGIAGSMLGILIGQVTAYFSVTAVEKTITSMYRAVSITDYFIPKTDIALALALGVLVSLIASAAPSFEAARIRPNESTREGTFEGGHRRMRRAYALAGLVLIALGCAVSYIDYHSMPYDFPFLAYAGILFIIFGFTLLSPSYLSLVLSGLGRPVEKLFTSVGVITVGDIKGSVYRFSVALMSVAISSALIFALLTLIFSFRNSLKAWINKNIAADVYVKPASCRSNFCFFPLSDELIKTVEGMPEVAGVDRFRTLQIDFQGRKVVAGFGDREIRRRSGDVGLAEEERRAERDFGTDRIIGVSKFLGIKFDLKVGDTVELRTPRGVQKFVVYDIFSSYSTTSGFVYLDRKWLMKYWGLDDATQFAVYLRKGADVPAFISRINEILRPRFSLSITNNAQLREHVLSIFDRTFAITYAIELISIIVSLIGVINTLLALVIEKKREITILRYLGGSWGQIRAKLVLSAGIVGVTGIFLGGIMGPLMSVIFIEVINKVSFGWEIHFHIPFYYLSIVTAVLFLITLSAGLIPLNVAKGVDPKRLISFE</sequence>
<evidence type="ECO:0000256" key="6">
    <source>
        <dbReference type="ARBA" id="ARBA00023136"/>
    </source>
</evidence>
<keyword evidence="5 7" id="KW-1133">Transmembrane helix</keyword>
<feature type="transmembrane region" description="Helical" evidence="7">
    <location>
        <begin position="480"/>
        <end position="500"/>
    </location>
</feature>
<feature type="domain" description="MacB-like periplasmic core" evidence="9">
    <location>
        <begin position="479"/>
        <end position="682"/>
    </location>
</feature>
<keyword evidence="4 7" id="KW-0812">Transmembrane</keyword>
<feature type="transmembrane region" description="Helical" evidence="7">
    <location>
        <begin position="393"/>
        <end position="411"/>
    </location>
</feature>
<feature type="transmembrane region" description="Helical" evidence="7">
    <location>
        <begin position="805"/>
        <end position="827"/>
    </location>
</feature>
<dbReference type="InterPro" id="IPR051447">
    <property type="entry name" value="Lipoprotein-release_system"/>
</dbReference>
<feature type="domain" description="ABC3 transporter permease C-terminal" evidence="8">
    <location>
        <begin position="249"/>
        <end position="373"/>
    </location>
</feature>
<dbReference type="EMBL" id="OUUY01000002">
    <property type="protein sequence ID" value="SPP99575.1"/>
    <property type="molecule type" value="Genomic_DNA"/>
</dbReference>
<feature type="transmembrane region" description="Helical" evidence="7">
    <location>
        <begin position="423"/>
        <end position="445"/>
    </location>
</feature>
<reference evidence="11" key="1">
    <citation type="submission" date="2018-03" db="EMBL/GenBank/DDBJ databases">
        <authorList>
            <person name="Zecchin S."/>
        </authorList>
    </citation>
    <scope>NUCLEOTIDE SEQUENCE [LARGE SCALE GENOMIC DNA]</scope>
</reference>
<dbReference type="InterPro" id="IPR003838">
    <property type="entry name" value="ABC3_permease_C"/>
</dbReference>
<evidence type="ECO:0000313" key="10">
    <source>
        <dbReference type="EMBL" id="SPP99575.1"/>
    </source>
</evidence>
<dbReference type="GO" id="GO:0044874">
    <property type="term" value="P:lipoprotein localization to outer membrane"/>
    <property type="evidence" value="ECO:0007669"/>
    <property type="project" value="TreeGrafter"/>
</dbReference>
<dbReference type="PANTHER" id="PTHR30489">
    <property type="entry name" value="LIPOPROTEIN-RELEASING SYSTEM TRANSMEMBRANE PROTEIN LOLE"/>
    <property type="match status" value="1"/>
</dbReference>
<name>A0A2U3QE13_9BACT</name>
<evidence type="ECO:0000256" key="5">
    <source>
        <dbReference type="ARBA" id="ARBA00022989"/>
    </source>
</evidence>
<dbReference type="Pfam" id="PF12704">
    <property type="entry name" value="MacB_PCD"/>
    <property type="match status" value="1"/>
</dbReference>
<keyword evidence="11" id="KW-1185">Reference proteome</keyword>
<dbReference type="Proteomes" id="UP000245125">
    <property type="component" value="Unassembled WGS sequence"/>
</dbReference>
<evidence type="ECO:0000256" key="3">
    <source>
        <dbReference type="ARBA" id="ARBA00022475"/>
    </source>
</evidence>
<dbReference type="OrthoDB" id="9780560at2"/>
<evidence type="ECO:0000256" key="2">
    <source>
        <dbReference type="ARBA" id="ARBA00005236"/>
    </source>
</evidence>
<feature type="transmembrane region" description="Helical" evidence="7">
    <location>
        <begin position="347"/>
        <end position="372"/>
    </location>
</feature>
<feature type="domain" description="ABC3 transporter permease C-terminal" evidence="8">
    <location>
        <begin position="718"/>
        <end position="831"/>
    </location>
</feature>
<keyword evidence="6 7" id="KW-0472">Membrane</keyword>
<feature type="transmembrane region" description="Helical" evidence="7">
    <location>
        <begin position="711"/>
        <end position="737"/>
    </location>
</feature>
<evidence type="ECO:0000256" key="4">
    <source>
        <dbReference type="ARBA" id="ARBA00022692"/>
    </source>
</evidence>
<evidence type="ECO:0000259" key="9">
    <source>
        <dbReference type="Pfam" id="PF12704"/>
    </source>
</evidence>
<dbReference type="GO" id="GO:0098797">
    <property type="term" value="C:plasma membrane protein complex"/>
    <property type="evidence" value="ECO:0007669"/>
    <property type="project" value="TreeGrafter"/>
</dbReference>
<gene>
    <name evidence="10" type="ORF">NBG4_100015</name>
</gene>
<evidence type="ECO:0008006" key="12">
    <source>
        <dbReference type="Google" id="ProtNLM"/>
    </source>
</evidence>
<keyword evidence="3" id="KW-1003">Cell membrane</keyword>
<dbReference type="PANTHER" id="PTHR30489:SF0">
    <property type="entry name" value="LIPOPROTEIN-RELEASING SYSTEM TRANSMEMBRANE PROTEIN LOLE"/>
    <property type="match status" value="1"/>
</dbReference>
<evidence type="ECO:0000259" key="8">
    <source>
        <dbReference type="Pfam" id="PF02687"/>
    </source>
</evidence>
<dbReference type="InterPro" id="IPR025857">
    <property type="entry name" value="MacB_PCD"/>
</dbReference>
<comment type="similarity">
    <text evidence="2">Belongs to the ABC-4 integral membrane protein family. LolC/E subfamily.</text>
</comment>
<feature type="transmembrane region" description="Helical" evidence="7">
    <location>
        <begin position="249"/>
        <end position="270"/>
    </location>
</feature>
<feature type="transmembrane region" description="Helical" evidence="7">
    <location>
        <begin position="758"/>
        <end position="785"/>
    </location>
</feature>
<organism evidence="10 11">
    <name type="scientific">Candidatus Sulfobium mesophilum</name>
    <dbReference type="NCBI Taxonomy" id="2016548"/>
    <lineage>
        <taxon>Bacteria</taxon>
        <taxon>Pseudomonadati</taxon>
        <taxon>Nitrospirota</taxon>
        <taxon>Nitrospiria</taxon>
        <taxon>Nitrospirales</taxon>
        <taxon>Nitrospiraceae</taxon>
        <taxon>Candidatus Sulfobium</taxon>
    </lineage>
</organism>
<evidence type="ECO:0000256" key="7">
    <source>
        <dbReference type="SAM" id="Phobius"/>
    </source>
</evidence>
<evidence type="ECO:0000256" key="1">
    <source>
        <dbReference type="ARBA" id="ARBA00004651"/>
    </source>
</evidence>
<evidence type="ECO:0000313" key="11">
    <source>
        <dbReference type="Proteomes" id="UP000245125"/>
    </source>
</evidence>
<dbReference type="AlphaFoldDB" id="A0A2U3QE13"/>